<accession>A0A2J8AIZ3</accession>
<reference evidence="1 2" key="1">
    <citation type="journal article" date="2017" name="Mol. Biol. Evol.">
        <title>The 4-celled Tetrabaena socialis nuclear genome reveals the essential components for genetic control of cell number at the origin of multicellularity in the volvocine lineage.</title>
        <authorList>
            <person name="Featherston J."/>
            <person name="Arakaki Y."/>
            <person name="Hanschen E.R."/>
            <person name="Ferris P.J."/>
            <person name="Michod R.E."/>
            <person name="Olson B.J.S.C."/>
            <person name="Nozaki H."/>
            <person name="Durand P.M."/>
        </authorList>
    </citation>
    <scope>NUCLEOTIDE SEQUENCE [LARGE SCALE GENOMIC DNA]</scope>
    <source>
        <strain evidence="1 2">NIES-571</strain>
    </source>
</reference>
<sequence length="356" mass="39416">MVGGAAGLAAVGGATWQQLQQWQAQQHLQQKQQLGLHVQQQWQLQQQLAQHQTLGRCCRCLRSGPKAVAAARACTGEGRGSQQQVVAPVALPPQLQQASGGVCVVLQGPVEMARTPYAGLWEHAAVLKDAPRLRELVDPYWSPLEMAELWTCTLSGLEQLHAAGWPKYSSSETLGHHLADFEAQLQSMRKGMGAWVDDMRNLRAKARVLVEGIAKMVYVYELERAKKPRPTRFPELNALLGETELASSTCGIVGPCHVVRRYCNSGAHSNAVPTAAPEQCSPFNDAVVICHYSLYVCRRFDTYWSGLWDQAGQQLPLRLPQGRRPWTSSSVTVMRIWTNSVTRLDREAFLVRTKGT</sequence>
<evidence type="ECO:0000313" key="2">
    <source>
        <dbReference type="Proteomes" id="UP000236333"/>
    </source>
</evidence>
<protein>
    <submittedName>
        <fullName evidence="1">Uncharacterized protein</fullName>
    </submittedName>
</protein>
<organism evidence="1 2">
    <name type="scientific">Tetrabaena socialis</name>
    <dbReference type="NCBI Taxonomy" id="47790"/>
    <lineage>
        <taxon>Eukaryota</taxon>
        <taxon>Viridiplantae</taxon>
        <taxon>Chlorophyta</taxon>
        <taxon>core chlorophytes</taxon>
        <taxon>Chlorophyceae</taxon>
        <taxon>CS clade</taxon>
        <taxon>Chlamydomonadales</taxon>
        <taxon>Tetrabaenaceae</taxon>
        <taxon>Tetrabaena</taxon>
    </lineage>
</organism>
<keyword evidence="2" id="KW-1185">Reference proteome</keyword>
<evidence type="ECO:0000313" key="1">
    <source>
        <dbReference type="EMBL" id="PNH12484.1"/>
    </source>
</evidence>
<gene>
    <name evidence="1" type="ORF">TSOC_000558</name>
</gene>
<proteinExistence type="predicted"/>
<dbReference type="EMBL" id="PGGS01000008">
    <property type="protein sequence ID" value="PNH12484.1"/>
    <property type="molecule type" value="Genomic_DNA"/>
</dbReference>
<comment type="caution">
    <text evidence="1">The sequence shown here is derived from an EMBL/GenBank/DDBJ whole genome shotgun (WGS) entry which is preliminary data.</text>
</comment>
<dbReference type="AlphaFoldDB" id="A0A2J8AIZ3"/>
<name>A0A2J8AIZ3_9CHLO</name>
<dbReference type="Proteomes" id="UP000236333">
    <property type="component" value="Unassembled WGS sequence"/>
</dbReference>